<feature type="region of interest" description="Disordered" evidence="1">
    <location>
        <begin position="104"/>
        <end position="124"/>
    </location>
</feature>
<reference evidence="2 3" key="1">
    <citation type="submission" date="2018-11" db="EMBL/GenBank/DDBJ databases">
        <title>Micromonospora sp. PPF5-17, a new actinomycetes isolated from a hot spring soil.</title>
        <authorList>
            <person name="Thawai C."/>
        </authorList>
    </citation>
    <scope>NUCLEOTIDE SEQUENCE [LARGE SCALE GENOMIC DNA]</scope>
    <source>
        <strain evidence="2 3">PPF5-17</strain>
    </source>
</reference>
<keyword evidence="3" id="KW-1185">Reference proteome</keyword>
<dbReference type="Proteomes" id="UP000280698">
    <property type="component" value="Unassembled WGS sequence"/>
</dbReference>
<proteinExistence type="predicted"/>
<evidence type="ECO:0000313" key="3">
    <source>
        <dbReference type="Proteomes" id="UP000280698"/>
    </source>
</evidence>
<dbReference type="RefSeq" id="WP_123239667.1">
    <property type="nucleotide sequence ID" value="NZ_JAAHBY010000008.1"/>
</dbReference>
<dbReference type="EMBL" id="RJLN01000008">
    <property type="protein sequence ID" value="RNM00736.1"/>
    <property type="molecule type" value="Genomic_DNA"/>
</dbReference>
<evidence type="ECO:0000313" key="2">
    <source>
        <dbReference type="EMBL" id="RNM00736.1"/>
    </source>
</evidence>
<name>A0ABX9WMK0_9ACTN</name>
<protein>
    <submittedName>
        <fullName evidence="2">Uncharacterized protein</fullName>
    </submittedName>
</protein>
<gene>
    <name evidence="2" type="ORF">EFE23_04830</name>
</gene>
<comment type="caution">
    <text evidence="2">The sequence shown here is derived from an EMBL/GenBank/DDBJ whole genome shotgun (WGS) entry which is preliminary data.</text>
</comment>
<accession>A0ABX9WMK0</accession>
<feature type="region of interest" description="Disordered" evidence="1">
    <location>
        <begin position="1"/>
        <end position="27"/>
    </location>
</feature>
<sequence length="124" mass="13613">MHDSTARSVIRRGRSAGSDAGRSRSARIVRDEPAGRLLVLVELGLDEFDDPTGAVVGVVPEHGVGEFGEVLRVEQQVPPSDERTESGNRPEHLLLIRLTHRGLQARRPLPHSSPPGFDNLHYVK</sequence>
<evidence type="ECO:0000256" key="1">
    <source>
        <dbReference type="SAM" id="MobiDB-lite"/>
    </source>
</evidence>
<organism evidence="2 3">
    <name type="scientific">Micromonospora solifontis</name>
    <dbReference type="NCBI Taxonomy" id="2487138"/>
    <lineage>
        <taxon>Bacteria</taxon>
        <taxon>Bacillati</taxon>
        <taxon>Actinomycetota</taxon>
        <taxon>Actinomycetes</taxon>
        <taxon>Micromonosporales</taxon>
        <taxon>Micromonosporaceae</taxon>
        <taxon>Micromonospora</taxon>
    </lineage>
</organism>